<dbReference type="Proteomes" id="UP001620234">
    <property type="component" value="Unassembled WGS sequence"/>
</dbReference>
<keyword evidence="1" id="KW-1133">Transmembrane helix</keyword>
<feature type="transmembrane region" description="Helical" evidence="1">
    <location>
        <begin position="24"/>
        <end position="46"/>
    </location>
</feature>
<dbReference type="PANTHER" id="PTHR34220">
    <property type="entry name" value="SENSOR HISTIDINE KINASE YPDA"/>
    <property type="match status" value="1"/>
</dbReference>
<accession>A0ABW8L6M2</accession>
<evidence type="ECO:0000259" key="2">
    <source>
        <dbReference type="Pfam" id="PF06580"/>
    </source>
</evidence>
<dbReference type="RefSeq" id="WP_404671910.1">
    <property type="nucleotide sequence ID" value="NZ_JBJDPD010000004.1"/>
</dbReference>
<reference evidence="3 4" key="1">
    <citation type="submission" date="2024-11" db="EMBL/GenBank/DDBJ databases">
        <title>The Natural Products Discovery Center: Release of the First 8490 Sequenced Strains for Exploring Actinobacteria Biosynthetic Diversity.</title>
        <authorList>
            <person name="Kalkreuter E."/>
            <person name="Kautsar S.A."/>
            <person name="Yang D."/>
            <person name="Bader C.D."/>
            <person name="Teijaro C.N."/>
            <person name="Fluegel L."/>
            <person name="Davis C.M."/>
            <person name="Simpson J.R."/>
            <person name="Lauterbach L."/>
            <person name="Steele A.D."/>
            <person name="Gui C."/>
            <person name="Meng S."/>
            <person name="Li G."/>
            <person name="Viehrig K."/>
            <person name="Ye F."/>
            <person name="Su P."/>
            <person name="Kiefer A.F."/>
            <person name="Nichols A."/>
            <person name="Cepeda A.J."/>
            <person name="Yan W."/>
            <person name="Fan B."/>
            <person name="Jiang Y."/>
            <person name="Adhikari A."/>
            <person name="Zheng C.-J."/>
            <person name="Schuster L."/>
            <person name="Cowan T.M."/>
            <person name="Smanski M.J."/>
            <person name="Chevrette M.G."/>
            <person name="De Carvalho L.P.S."/>
            <person name="Shen B."/>
        </authorList>
    </citation>
    <scope>NUCLEOTIDE SEQUENCE [LARGE SCALE GENOMIC DNA]</scope>
    <source>
        <strain evidence="3 4">NPDC077433</strain>
    </source>
</reference>
<keyword evidence="4" id="KW-1185">Reference proteome</keyword>
<evidence type="ECO:0000256" key="1">
    <source>
        <dbReference type="SAM" id="Phobius"/>
    </source>
</evidence>
<comment type="caution">
    <text evidence="3">The sequence shown here is derived from an EMBL/GenBank/DDBJ whole genome shotgun (WGS) entry which is preliminary data.</text>
</comment>
<keyword evidence="3" id="KW-0808">Transferase</keyword>
<proteinExistence type="predicted"/>
<dbReference type="GO" id="GO:0016301">
    <property type="term" value="F:kinase activity"/>
    <property type="evidence" value="ECO:0007669"/>
    <property type="project" value="UniProtKB-KW"/>
</dbReference>
<keyword evidence="1" id="KW-0472">Membrane</keyword>
<evidence type="ECO:0000313" key="3">
    <source>
        <dbReference type="EMBL" id="MFK4000555.1"/>
    </source>
</evidence>
<dbReference type="InterPro" id="IPR050640">
    <property type="entry name" value="Bact_2-comp_sensor_kinase"/>
</dbReference>
<dbReference type="Pfam" id="PF06580">
    <property type="entry name" value="His_kinase"/>
    <property type="match status" value="1"/>
</dbReference>
<sequence length="295" mass="34234">MPSLYLIDYLRPIFKRMSIPRVSMYVLALLIITSVISMTLIMLIMINVGWFEYDRQTFIVNILFDAMFSGGFTLVFLLYFLRRYRELNALKQSFERNLSAQNDVIKARMAPHFFFNTLNTLVSLIESNPARAAALLQHVSALFRASFSGEREISFEEEIALCEHYLAIESSRLADKLEVSWQLPDENTMYDMVITALTLQSVLEKMLLNVVEMTTETIYISIKVTWQQHQVSIKIAVELPKKTLIINHELRQHMDFYIQAERLRAYFGQNANIKSKVTTTQIITIINYPLHDVGL</sequence>
<gene>
    <name evidence="3" type="ORF">ACI2I3_04285</name>
</gene>
<protein>
    <submittedName>
        <fullName evidence="3">Histidine kinase</fullName>
    </submittedName>
</protein>
<keyword evidence="3" id="KW-0418">Kinase</keyword>
<keyword evidence="1" id="KW-0812">Transmembrane</keyword>
<name>A0ABW8L6M2_9GAMM</name>
<dbReference type="InterPro" id="IPR010559">
    <property type="entry name" value="Sig_transdc_His_kin_internal"/>
</dbReference>
<dbReference type="PANTHER" id="PTHR34220:SF7">
    <property type="entry name" value="SENSOR HISTIDINE KINASE YPDA"/>
    <property type="match status" value="1"/>
</dbReference>
<dbReference type="EMBL" id="JBJDPD010000004">
    <property type="protein sequence ID" value="MFK4000555.1"/>
    <property type="molecule type" value="Genomic_DNA"/>
</dbReference>
<organism evidence="3 4">
    <name type="scientific">Psychrobacter namhaensis</name>
    <dbReference type="NCBI Taxonomy" id="292734"/>
    <lineage>
        <taxon>Bacteria</taxon>
        <taxon>Pseudomonadati</taxon>
        <taxon>Pseudomonadota</taxon>
        <taxon>Gammaproteobacteria</taxon>
        <taxon>Moraxellales</taxon>
        <taxon>Moraxellaceae</taxon>
        <taxon>Psychrobacter</taxon>
    </lineage>
</organism>
<feature type="domain" description="Signal transduction histidine kinase internal region" evidence="2">
    <location>
        <begin position="101"/>
        <end position="177"/>
    </location>
</feature>
<evidence type="ECO:0000313" key="4">
    <source>
        <dbReference type="Proteomes" id="UP001620234"/>
    </source>
</evidence>
<feature type="transmembrane region" description="Helical" evidence="1">
    <location>
        <begin position="58"/>
        <end position="81"/>
    </location>
</feature>